<organism evidence="6 7">
    <name type="scientific">Mucilaginibacter robiniae</name>
    <dbReference type="NCBI Taxonomy" id="2728022"/>
    <lineage>
        <taxon>Bacteria</taxon>
        <taxon>Pseudomonadati</taxon>
        <taxon>Bacteroidota</taxon>
        <taxon>Sphingobacteriia</taxon>
        <taxon>Sphingobacteriales</taxon>
        <taxon>Sphingobacteriaceae</taxon>
        <taxon>Mucilaginibacter</taxon>
    </lineage>
</organism>
<feature type="transmembrane region" description="Helical" evidence="5">
    <location>
        <begin position="208"/>
        <end position="231"/>
    </location>
</feature>
<evidence type="ECO:0000313" key="6">
    <source>
        <dbReference type="EMBL" id="QJD96077.1"/>
    </source>
</evidence>
<keyword evidence="7" id="KW-1185">Reference proteome</keyword>
<evidence type="ECO:0000256" key="3">
    <source>
        <dbReference type="ARBA" id="ARBA00022989"/>
    </source>
</evidence>
<dbReference type="PANTHER" id="PTHR43701:SF2">
    <property type="entry name" value="MEMBRANE TRANSPORTER PROTEIN YJNA-RELATED"/>
    <property type="match status" value="1"/>
</dbReference>
<gene>
    <name evidence="6" type="ORF">HH214_09415</name>
</gene>
<keyword evidence="5" id="KW-1003">Cell membrane</keyword>
<comment type="subcellular location">
    <subcellularLocation>
        <location evidence="5">Cell membrane</location>
        <topology evidence="5">Multi-pass membrane protein</topology>
    </subcellularLocation>
    <subcellularLocation>
        <location evidence="1">Membrane</location>
        <topology evidence="1">Multi-pass membrane protein</topology>
    </subcellularLocation>
</comment>
<feature type="transmembrane region" description="Helical" evidence="5">
    <location>
        <begin position="72"/>
        <end position="90"/>
    </location>
</feature>
<feature type="transmembrane region" description="Helical" evidence="5">
    <location>
        <begin position="183"/>
        <end position="201"/>
    </location>
</feature>
<feature type="transmembrane region" description="Helical" evidence="5">
    <location>
        <begin position="148"/>
        <end position="177"/>
    </location>
</feature>
<dbReference type="AlphaFoldDB" id="A0A7L5E123"/>
<feature type="transmembrane region" description="Helical" evidence="5">
    <location>
        <begin position="12"/>
        <end position="36"/>
    </location>
</feature>
<protein>
    <recommendedName>
        <fullName evidence="5">Probable membrane transporter protein</fullName>
    </recommendedName>
</protein>
<dbReference type="Pfam" id="PF01925">
    <property type="entry name" value="TauE"/>
    <property type="match status" value="1"/>
</dbReference>
<dbReference type="InterPro" id="IPR051598">
    <property type="entry name" value="TSUP/Inactive_protease-like"/>
</dbReference>
<dbReference type="EMBL" id="CP051682">
    <property type="protein sequence ID" value="QJD96077.1"/>
    <property type="molecule type" value="Genomic_DNA"/>
</dbReference>
<evidence type="ECO:0000256" key="1">
    <source>
        <dbReference type="ARBA" id="ARBA00004141"/>
    </source>
</evidence>
<evidence type="ECO:0000256" key="4">
    <source>
        <dbReference type="ARBA" id="ARBA00023136"/>
    </source>
</evidence>
<reference evidence="6 7" key="1">
    <citation type="submission" date="2020-04" db="EMBL/GenBank/DDBJ databases">
        <title>Genome sequencing of novel species.</title>
        <authorList>
            <person name="Heo J."/>
            <person name="Kim S.-J."/>
            <person name="Kim J.-S."/>
            <person name="Hong S.-B."/>
            <person name="Kwon S.-W."/>
        </authorList>
    </citation>
    <scope>NUCLEOTIDE SEQUENCE [LARGE SCALE GENOMIC DNA]</scope>
    <source>
        <strain evidence="6 7">F39-2</strain>
    </source>
</reference>
<sequence length="267" mass="28303">MEIAGYAASVLIGLSLGLIGGGGSILTVPILVYLFAIDPVLATTYSLFVVGLTSTAGAASHYQKGNVDVKTALVFGLPSLAAVFMMRRWVMPMIPVHLFTIGHWVVTKSMLLMLVFAGLMLAASLSMIRKKKGIEVISPEINYQRLILQAIAVGLITGFVGVGGGFLIIPSLVLFAGLPMKKAVGTSLMVMTISSLLGVLGDITGHVAINYSFLAIFSSFAIAGIILGSYLTRFISDKRLKPAFGWFVLAMGIFVLISTLTNSHGHH</sequence>
<comment type="similarity">
    <text evidence="5">Belongs to the 4-toluene sulfonate uptake permease (TSUP) (TC 2.A.102) family.</text>
</comment>
<dbReference type="RefSeq" id="WP_169607174.1">
    <property type="nucleotide sequence ID" value="NZ_CP051682.1"/>
</dbReference>
<keyword evidence="2 5" id="KW-0812">Transmembrane</keyword>
<dbReference type="Proteomes" id="UP000503278">
    <property type="component" value="Chromosome"/>
</dbReference>
<dbReference type="PANTHER" id="PTHR43701">
    <property type="entry name" value="MEMBRANE TRANSPORTER PROTEIN MJ0441-RELATED"/>
    <property type="match status" value="1"/>
</dbReference>
<evidence type="ECO:0000256" key="5">
    <source>
        <dbReference type="RuleBase" id="RU363041"/>
    </source>
</evidence>
<evidence type="ECO:0000256" key="2">
    <source>
        <dbReference type="ARBA" id="ARBA00022692"/>
    </source>
</evidence>
<keyword evidence="4 5" id="KW-0472">Membrane</keyword>
<dbReference type="KEGG" id="mrob:HH214_09415"/>
<evidence type="ECO:0000313" key="7">
    <source>
        <dbReference type="Proteomes" id="UP000503278"/>
    </source>
</evidence>
<keyword evidence="3 5" id="KW-1133">Transmembrane helix</keyword>
<proteinExistence type="inferred from homology"/>
<name>A0A7L5E123_9SPHI</name>
<feature type="transmembrane region" description="Helical" evidence="5">
    <location>
        <begin position="110"/>
        <end position="128"/>
    </location>
</feature>
<accession>A0A7L5E123</accession>
<feature type="transmembrane region" description="Helical" evidence="5">
    <location>
        <begin position="243"/>
        <end position="261"/>
    </location>
</feature>
<dbReference type="GO" id="GO:0005886">
    <property type="term" value="C:plasma membrane"/>
    <property type="evidence" value="ECO:0007669"/>
    <property type="project" value="UniProtKB-SubCell"/>
</dbReference>
<feature type="transmembrane region" description="Helical" evidence="5">
    <location>
        <begin position="42"/>
        <end position="60"/>
    </location>
</feature>
<dbReference type="InterPro" id="IPR002781">
    <property type="entry name" value="TM_pro_TauE-like"/>
</dbReference>